<dbReference type="Gene3D" id="3.40.50.720">
    <property type="entry name" value="NAD(P)-binding Rossmann-like Domain"/>
    <property type="match status" value="1"/>
</dbReference>
<dbReference type="EMBL" id="BAAARV010000074">
    <property type="protein sequence ID" value="GAA2373133.1"/>
    <property type="molecule type" value="Genomic_DNA"/>
</dbReference>
<protein>
    <submittedName>
        <fullName evidence="3">Coniferyl-alcohol dehydrogenase</fullName>
    </submittedName>
</protein>
<evidence type="ECO:0000256" key="1">
    <source>
        <dbReference type="ARBA" id="ARBA00006484"/>
    </source>
</evidence>
<dbReference type="RefSeq" id="WP_344617438.1">
    <property type="nucleotide sequence ID" value="NZ_BAAARV010000074.1"/>
</dbReference>
<reference evidence="3 4" key="1">
    <citation type="journal article" date="2019" name="Int. J. Syst. Evol. Microbiol.">
        <title>The Global Catalogue of Microorganisms (GCM) 10K type strain sequencing project: providing services to taxonomists for standard genome sequencing and annotation.</title>
        <authorList>
            <consortium name="The Broad Institute Genomics Platform"/>
            <consortium name="The Broad Institute Genome Sequencing Center for Infectious Disease"/>
            <person name="Wu L."/>
            <person name="Ma J."/>
        </authorList>
    </citation>
    <scope>NUCLEOTIDE SEQUENCE [LARGE SCALE GENOMIC DNA]</scope>
    <source>
        <strain evidence="3 4">JCM 3272</strain>
    </source>
</reference>
<evidence type="ECO:0000313" key="3">
    <source>
        <dbReference type="EMBL" id="GAA2373133.1"/>
    </source>
</evidence>
<comment type="caution">
    <text evidence="3">The sequence shown here is derived from an EMBL/GenBank/DDBJ whole genome shotgun (WGS) entry which is preliminary data.</text>
</comment>
<dbReference type="PANTHER" id="PTHR43477:SF1">
    <property type="entry name" value="DIHYDROANTICAPSIN 7-DEHYDROGENASE"/>
    <property type="match status" value="1"/>
</dbReference>
<proteinExistence type="inferred from homology"/>
<keyword evidence="4" id="KW-1185">Reference proteome</keyword>
<dbReference type="InterPro" id="IPR002347">
    <property type="entry name" value="SDR_fam"/>
</dbReference>
<dbReference type="PRINTS" id="PR00081">
    <property type="entry name" value="GDHRDH"/>
</dbReference>
<organism evidence="3 4">
    <name type="scientific">Dactylosporangium salmoneum</name>
    <dbReference type="NCBI Taxonomy" id="53361"/>
    <lineage>
        <taxon>Bacteria</taxon>
        <taxon>Bacillati</taxon>
        <taxon>Actinomycetota</taxon>
        <taxon>Actinomycetes</taxon>
        <taxon>Micromonosporales</taxon>
        <taxon>Micromonosporaceae</taxon>
        <taxon>Dactylosporangium</taxon>
    </lineage>
</organism>
<dbReference type="Proteomes" id="UP001501444">
    <property type="component" value="Unassembled WGS sequence"/>
</dbReference>
<sequence length="277" mass="28287">MSAAYAGRRVVVTGCASGIGERLAHLLHERGAEVIGVDISATTAPVARFVTADLSDSASTRAAAEAIGGPVDALFNVAGLSGAIDPALVVGVNFAGTRELTELLLPRMTAGAAIVTTASIAASHYLERRDLVAGLLATRDRDEATRWCREHSADIGTGYSVSKDAVVWYTMTHAVPLAARGIRINCVAPGLTATPILEASRASRGEAFLDAIPKPLGRVAAPGEQAAVHAFLGSDDAAYVSGQVIWADGGYLAGVATGQLPHRTGSLGDPAPTGGQP</sequence>
<evidence type="ECO:0000313" key="4">
    <source>
        <dbReference type="Proteomes" id="UP001501444"/>
    </source>
</evidence>
<comment type="similarity">
    <text evidence="1">Belongs to the short-chain dehydrogenases/reductases (SDR) family.</text>
</comment>
<dbReference type="InterPro" id="IPR051122">
    <property type="entry name" value="SDR_DHRS6-like"/>
</dbReference>
<dbReference type="Pfam" id="PF00106">
    <property type="entry name" value="adh_short"/>
    <property type="match status" value="1"/>
</dbReference>
<dbReference type="PANTHER" id="PTHR43477">
    <property type="entry name" value="DIHYDROANTICAPSIN 7-DEHYDROGENASE"/>
    <property type="match status" value="1"/>
</dbReference>
<name>A0ABN3HB82_9ACTN</name>
<dbReference type="NCBIfam" id="NF009092">
    <property type="entry name" value="PRK12428.1"/>
    <property type="match status" value="1"/>
</dbReference>
<keyword evidence="2" id="KW-0560">Oxidoreductase</keyword>
<gene>
    <name evidence="3" type="ORF">GCM10010170_075730</name>
</gene>
<evidence type="ECO:0000256" key="2">
    <source>
        <dbReference type="ARBA" id="ARBA00023002"/>
    </source>
</evidence>
<dbReference type="Pfam" id="PF13561">
    <property type="entry name" value="adh_short_C2"/>
    <property type="match status" value="1"/>
</dbReference>
<accession>A0ABN3HB82</accession>
<dbReference type="SUPFAM" id="SSF51735">
    <property type="entry name" value="NAD(P)-binding Rossmann-fold domains"/>
    <property type="match status" value="1"/>
</dbReference>
<dbReference type="InterPro" id="IPR036291">
    <property type="entry name" value="NAD(P)-bd_dom_sf"/>
</dbReference>